<keyword evidence="2 5" id="KW-0808">Transferase</keyword>
<evidence type="ECO:0000313" key="8">
    <source>
        <dbReference type="Proteomes" id="UP000193307"/>
    </source>
</evidence>
<dbReference type="EC" id="2.1.1.176" evidence="7"/>
<evidence type="ECO:0000256" key="2">
    <source>
        <dbReference type="ARBA" id="ARBA00022679"/>
    </source>
</evidence>
<comment type="similarity">
    <text evidence="5">Belongs to the class I-like SAM-binding methyltransferase superfamily. RsmB/NOP family.</text>
</comment>
<evidence type="ECO:0000256" key="5">
    <source>
        <dbReference type="PROSITE-ProRule" id="PRU01023"/>
    </source>
</evidence>
<dbReference type="Gene3D" id="3.30.70.1170">
    <property type="entry name" value="Sun protein, domain 3"/>
    <property type="match status" value="1"/>
</dbReference>
<keyword evidence="4 5" id="KW-0694">RNA-binding</keyword>
<proteinExistence type="inferred from homology"/>
<dbReference type="Proteomes" id="UP000193307">
    <property type="component" value="Unassembled WGS sequence"/>
</dbReference>
<keyword evidence="1 5" id="KW-0489">Methyltransferase</keyword>
<evidence type="ECO:0000259" key="6">
    <source>
        <dbReference type="PROSITE" id="PS51686"/>
    </source>
</evidence>
<name>A0A1Y5SUL0_9RHOB</name>
<dbReference type="SUPFAM" id="SSF53335">
    <property type="entry name" value="S-adenosyl-L-methionine-dependent methyltransferases"/>
    <property type="match status" value="1"/>
</dbReference>
<comment type="caution">
    <text evidence="5">Lacks conserved residue(s) required for the propagation of feature annotation.</text>
</comment>
<keyword evidence="3 5" id="KW-0949">S-adenosyl-L-methionine</keyword>
<feature type="active site" description="Nucleophile" evidence="5">
    <location>
        <position position="353"/>
    </location>
</feature>
<accession>A0A1Y5SUL0</accession>
<dbReference type="Pfam" id="PF01189">
    <property type="entry name" value="Methyltr_RsmB-F"/>
    <property type="match status" value="1"/>
</dbReference>
<dbReference type="InterPro" id="IPR029063">
    <property type="entry name" value="SAM-dependent_MTases_sf"/>
</dbReference>
<dbReference type="InterPro" id="IPR049560">
    <property type="entry name" value="MeTrfase_RsmB-F_NOP2_cat"/>
</dbReference>
<protein>
    <submittedName>
        <fullName evidence="7">Ribosomal RNA small subunit methyltransferase B</fullName>
        <ecNumber evidence="7">2.1.1.176</ecNumber>
    </submittedName>
</protein>
<dbReference type="OrthoDB" id="9810297at2"/>
<evidence type="ECO:0000256" key="3">
    <source>
        <dbReference type="ARBA" id="ARBA00022691"/>
    </source>
</evidence>
<dbReference type="InterPro" id="IPR054728">
    <property type="entry name" value="RsmB-like_ferredoxin"/>
</dbReference>
<feature type="domain" description="SAM-dependent MTase RsmB/NOP-type" evidence="6">
    <location>
        <begin position="149"/>
        <end position="400"/>
    </location>
</feature>
<reference evidence="7 8" key="1">
    <citation type="submission" date="2017-03" db="EMBL/GenBank/DDBJ databases">
        <authorList>
            <person name="Afonso C.L."/>
            <person name="Miller P.J."/>
            <person name="Scott M.A."/>
            <person name="Spackman E."/>
            <person name="Goraichik I."/>
            <person name="Dimitrov K.M."/>
            <person name="Suarez D.L."/>
            <person name="Swayne D.E."/>
        </authorList>
    </citation>
    <scope>NUCLEOTIDE SEQUENCE [LARGE SCALE GENOMIC DNA]</scope>
    <source>
        <strain evidence="7 8">CECT 7971</strain>
    </source>
</reference>
<organism evidence="7 8">
    <name type="scientific">Pacificibacter marinus</name>
    <dbReference type="NCBI Taxonomy" id="658057"/>
    <lineage>
        <taxon>Bacteria</taxon>
        <taxon>Pseudomonadati</taxon>
        <taxon>Pseudomonadota</taxon>
        <taxon>Alphaproteobacteria</taxon>
        <taxon>Rhodobacterales</taxon>
        <taxon>Roseobacteraceae</taxon>
        <taxon>Pacificibacter</taxon>
    </lineage>
</organism>
<dbReference type="GO" id="GO:0008173">
    <property type="term" value="F:RNA methyltransferase activity"/>
    <property type="evidence" value="ECO:0007669"/>
    <property type="project" value="InterPro"/>
</dbReference>
<dbReference type="Pfam" id="PF22458">
    <property type="entry name" value="RsmF-B_ferredox"/>
    <property type="match status" value="1"/>
</dbReference>
<feature type="binding site" evidence="5">
    <location>
        <position position="300"/>
    </location>
    <ligand>
        <name>S-adenosyl-L-methionine</name>
        <dbReference type="ChEBI" id="CHEBI:59789"/>
    </ligand>
</feature>
<dbReference type="EMBL" id="FWFW01000007">
    <property type="protein sequence ID" value="SLN48801.1"/>
    <property type="molecule type" value="Genomic_DNA"/>
</dbReference>
<feature type="binding site" evidence="5">
    <location>
        <position position="262"/>
    </location>
    <ligand>
        <name>S-adenosyl-L-methionine</name>
        <dbReference type="ChEBI" id="CHEBI:59789"/>
    </ligand>
</feature>
<dbReference type="STRING" id="658057.SAMN04488032_10757"/>
<dbReference type="PANTHER" id="PTHR22807:SF53">
    <property type="entry name" value="RIBOSOMAL RNA SMALL SUBUNIT METHYLTRANSFERASE B-RELATED"/>
    <property type="match status" value="1"/>
</dbReference>
<dbReference type="Gene3D" id="3.40.50.150">
    <property type="entry name" value="Vaccinia Virus protein VP39"/>
    <property type="match status" value="1"/>
</dbReference>
<evidence type="ECO:0000313" key="7">
    <source>
        <dbReference type="EMBL" id="SLN48801.1"/>
    </source>
</evidence>
<dbReference type="PANTHER" id="PTHR22807">
    <property type="entry name" value="NOP2 YEAST -RELATED NOL1/NOP2/FMU SUN DOMAIN-CONTAINING"/>
    <property type="match status" value="1"/>
</dbReference>
<dbReference type="PROSITE" id="PS51686">
    <property type="entry name" value="SAM_MT_RSMB_NOP"/>
    <property type="match status" value="1"/>
</dbReference>
<evidence type="ECO:0000256" key="1">
    <source>
        <dbReference type="ARBA" id="ARBA00022603"/>
    </source>
</evidence>
<dbReference type="RefSeq" id="WP_085849512.1">
    <property type="nucleotide sequence ID" value="NZ_FNZV01000007.1"/>
</dbReference>
<dbReference type="GO" id="GO:0003723">
    <property type="term" value="F:RNA binding"/>
    <property type="evidence" value="ECO:0007669"/>
    <property type="project" value="UniProtKB-UniRule"/>
</dbReference>
<dbReference type="InterPro" id="IPR001678">
    <property type="entry name" value="MeTrfase_RsmB-F_NOP2_dom"/>
</dbReference>
<evidence type="ECO:0000256" key="4">
    <source>
        <dbReference type="ARBA" id="ARBA00022884"/>
    </source>
</evidence>
<gene>
    <name evidence="7" type="primary">rsmB_1</name>
    <name evidence="7" type="ORF">PAM7971_02378</name>
</gene>
<sequence>MTPVARISAAIEILDQVMAGEAAERVLTSWGRGHRFAGSKDRAAIRDHVFDALRCLRSYAWLGGAGGRIADGDDGPAPTGRQLMIGALRSTDTDLGTVFNEDRFAPAPLSTEELDLPDLAQAPRAVQLDCPDWILPLYDAVLGDDTDAVLACTQRRAPVFLRVNSNKATLTQAQDALGVDAIEAITHPLSPCALEVTQGARAVARSQAYLTGVVELQDAGSQAIIDALPLADGMHVLDYCAGGGGKSLAMAAKADLSITAHDIDPARMQDIAPRASRAGVQIKTARMNDLEANYDLVLCDAPCSGSGSWARAPQAKWLLQDTRLQDLTQLQAHILDESVPRVRSGGSLVYATCSLFAVENTDQVAAFLTRHPEFSLKMDRLITPLDGGDGFYVAVFTKNS</sequence>
<dbReference type="PRINTS" id="PR02008">
    <property type="entry name" value="RCMTFAMILY"/>
</dbReference>
<dbReference type="InterPro" id="IPR023267">
    <property type="entry name" value="RCMT"/>
</dbReference>
<dbReference type="CDD" id="cd02440">
    <property type="entry name" value="AdoMet_MTases"/>
    <property type="match status" value="1"/>
</dbReference>
<dbReference type="AlphaFoldDB" id="A0A1Y5SUL0"/>
<dbReference type="GO" id="GO:0001510">
    <property type="term" value="P:RNA methylation"/>
    <property type="evidence" value="ECO:0007669"/>
    <property type="project" value="InterPro"/>
</dbReference>
<keyword evidence="8" id="KW-1185">Reference proteome</keyword>